<accession>A0ABM0GXU7</accession>
<keyword evidence="5 7" id="KW-1133">Transmembrane helix</keyword>
<evidence type="ECO:0000256" key="7">
    <source>
        <dbReference type="SAM" id="Phobius"/>
    </source>
</evidence>
<sequence length="233" mass="26695">MGVVMQRRQNDPTCCLFLHVRTGTIFIGMFHLVMQMIAMVFIGYMIVFFGSSEVEVDVEVDVFNDLEYKKTTSDMSVALVITFCMFIVTCMMICGALKHRAGYLLPFFCLQLFDFVLSCLTAIGWFTYYPENDEQSFPNNIDWFKYNNQMKLEDYGIDGQWTILIFLILFLGIMTVKAYFISCVWACYKYIVCRDAVQMTGTSEDTEALLAPPAYATVVKLPPDVPTPPPYQP</sequence>
<keyword evidence="4 7" id="KW-0812">Transmembrane</keyword>
<dbReference type="Proteomes" id="UP000694865">
    <property type="component" value="Unplaced"/>
</dbReference>
<evidence type="ECO:0000256" key="5">
    <source>
        <dbReference type="ARBA" id="ARBA00022989"/>
    </source>
</evidence>
<evidence type="ECO:0000313" key="8">
    <source>
        <dbReference type="Proteomes" id="UP000694865"/>
    </source>
</evidence>
<dbReference type="InterPro" id="IPR004687">
    <property type="entry name" value="LAPTM4/5"/>
</dbReference>
<keyword evidence="3" id="KW-0813">Transport</keyword>
<reference evidence="9" key="1">
    <citation type="submission" date="2025-08" db="UniProtKB">
        <authorList>
            <consortium name="RefSeq"/>
        </authorList>
    </citation>
    <scope>IDENTIFICATION</scope>
    <source>
        <tissue evidence="9">Testes</tissue>
    </source>
</reference>
<dbReference type="GeneID" id="100376538"/>
<feature type="transmembrane region" description="Helical" evidence="7">
    <location>
        <begin position="25"/>
        <end position="49"/>
    </location>
</feature>
<keyword evidence="8" id="KW-1185">Reference proteome</keyword>
<feature type="transmembrane region" description="Helical" evidence="7">
    <location>
        <begin position="161"/>
        <end position="188"/>
    </location>
</feature>
<organism evidence="8 9">
    <name type="scientific">Saccoglossus kowalevskii</name>
    <name type="common">Acorn worm</name>
    <dbReference type="NCBI Taxonomy" id="10224"/>
    <lineage>
        <taxon>Eukaryota</taxon>
        <taxon>Metazoa</taxon>
        <taxon>Hemichordata</taxon>
        <taxon>Enteropneusta</taxon>
        <taxon>Harrimaniidae</taxon>
        <taxon>Saccoglossus</taxon>
    </lineage>
</organism>
<proteinExistence type="inferred from homology"/>
<evidence type="ECO:0000313" key="9">
    <source>
        <dbReference type="RefSeq" id="XP_002739753.1"/>
    </source>
</evidence>
<dbReference type="RefSeq" id="XP_002739753.1">
    <property type="nucleotide sequence ID" value="XM_002739707.2"/>
</dbReference>
<evidence type="ECO:0000256" key="4">
    <source>
        <dbReference type="ARBA" id="ARBA00022692"/>
    </source>
</evidence>
<dbReference type="InterPro" id="IPR051115">
    <property type="entry name" value="LAPTM_transporter"/>
</dbReference>
<dbReference type="PANTHER" id="PTHR12479:SF10">
    <property type="entry name" value="LYSOSOMAL-ASSOCIATED TRANSMEMBRANE PROTEIN"/>
    <property type="match status" value="1"/>
</dbReference>
<keyword evidence="6 7" id="KW-0472">Membrane</keyword>
<comment type="similarity">
    <text evidence="2">Belongs to the LAPTM4/LAPTM5 transporter family.</text>
</comment>
<feature type="transmembrane region" description="Helical" evidence="7">
    <location>
        <begin position="75"/>
        <end position="97"/>
    </location>
</feature>
<dbReference type="PANTHER" id="PTHR12479">
    <property type="entry name" value="LYSOSOMAL-ASSOCIATED TRANSMEMBRANE PROTEIN"/>
    <property type="match status" value="1"/>
</dbReference>
<evidence type="ECO:0000256" key="1">
    <source>
        <dbReference type="ARBA" id="ARBA00004127"/>
    </source>
</evidence>
<protein>
    <submittedName>
        <fullName evidence="9">Lysosomal-associated transmembrane protein 4A-like</fullName>
    </submittedName>
</protein>
<name>A0ABM0GXU7_SACKO</name>
<evidence type="ECO:0000256" key="3">
    <source>
        <dbReference type="ARBA" id="ARBA00022448"/>
    </source>
</evidence>
<evidence type="ECO:0000256" key="2">
    <source>
        <dbReference type="ARBA" id="ARBA00010076"/>
    </source>
</evidence>
<gene>
    <name evidence="9" type="primary">LOC100376538</name>
</gene>
<feature type="transmembrane region" description="Helical" evidence="7">
    <location>
        <begin position="104"/>
        <end position="128"/>
    </location>
</feature>
<evidence type="ECO:0000256" key="6">
    <source>
        <dbReference type="ARBA" id="ARBA00023136"/>
    </source>
</evidence>
<dbReference type="Pfam" id="PF03821">
    <property type="entry name" value="Mtp"/>
    <property type="match status" value="2"/>
</dbReference>
<comment type="subcellular location">
    <subcellularLocation>
        <location evidence="1">Endomembrane system</location>
        <topology evidence="1">Multi-pass membrane protein</topology>
    </subcellularLocation>
</comment>